<protein>
    <submittedName>
        <fullName evidence="1">Uncharacterized protein</fullName>
    </submittedName>
</protein>
<name>A0A0A9FG72_ARUDO</name>
<sequence length="38" mass="4568">MIVPISSIFHTITVTVLDRFLKFIATKLLFLYKKWKRV</sequence>
<reference evidence="1" key="1">
    <citation type="submission" date="2014-09" db="EMBL/GenBank/DDBJ databases">
        <authorList>
            <person name="Magalhaes I.L.F."/>
            <person name="Oliveira U."/>
            <person name="Santos F.R."/>
            <person name="Vidigal T.H.D.A."/>
            <person name="Brescovit A.D."/>
            <person name="Santos A.J."/>
        </authorList>
    </citation>
    <scope>NUCLEOTIDE SEQUENCE</scope>
    <source>
        <tissue evidence="1">Shoot tissue taken approximately 20 cm above the soil surface</tissue>
    </source>
</reference>
<evidence type="ECO:0000313" key="1">
    <source>
        <dbReference type="EMBL" id="JAE11352.1"/>
    </source>
</evidence>
<dbReference type="EMBL" id="GBRH01186544">
    <property type="protein sequence ID" value="JAE11352.1"/>
    <property type="molecule type" value="Transcribed_RNA"/>
</dbReference>
<organism evidence="1">
    <name type="scientific">Arundo donax</name>
    <name type="common">Giant reed</name>
    <name type="synonym">Donax arundinaceus</name>
    <dbReference type="NCBI Taxonomy" id="35708"/>
    <lineage>
        <taxon>Eukaryota</taxon>
        <taxon>Viridiplantae</taxon>
        <taxon>Streptophyta</taxon>
        <taxon>Embryophyta</taxon>
        <taxon>Tracheophyta</taxon>
        <taxon>Spermatophyta</taxon>
        <taxon>Magnoliopsida</taxon>
        <taxon>Liliopsida</taxon>
        <taxon>Poales</taxon>
        <taxon>Poaceae</taxon>
        <taxon>PACMAD clade</taxon>
        <taxon>Arundinoideae</taxon>
        <taxon>Arundineae</taxon>
        <taxon>Arundo</taxon>
    </lineage>
</organism>
<proteinExistence type="predicted"/>
<dbReference type="AlphaFoldDB" id="A0A0A9FG72"/>
<reference evidence="1" key="2">
    <citation type="journal article" date="2015" name="Data Brief">
        <title>Shoot transcriptome of the giant reed, Arundo donax.</title>
        <authorList>
            <person name="Barrero R.A."/>
            <person name="Guerrero F.D."/>
            <person name="Moolhuijzen P."/>
            <person name="Goolsby J.A."/>
            <person name="Tidwell J."/>
            <person name="Bellgard S.E."/>
            <person name="Bellgard M.I."/>
        </authorList>
    </citation>
    <scope>NUCLEOTIDE SEQUENCE</scope>
    <source>
        <tissue evidence="1">Shoot tissue taken approximately 20 cm above the soil surface</tissue>
    </source>
</reference>
<accession>A0A0A9FG72</accession>